<evidence type="ECO:0000256" key="10">
    <source>
        <dbReference type="ARBA" id="ARBA00022786"/>
    </source>
</evidence>
<dbReference type="GeneID" id="44983080"/>
<evidence type="ECO:0000256" key="5">
    <source>
        <dbReference type="ARBA" id="ARBA00012483"/>
    </source>
</evidence>
<evidence type="ECO:0000256" key="11">
    <source>
        <dbReference type="ARBA" id="ARBA00022843"/>
    </source>
</evidence>
<dbReference type="Gene3D" id="1.20.58.360">
    <property type="entry name" value="Shigella T3SS effector IpaH defines"/>
    <property type="match status" value="1"/>
</dbReference>
<keyword evidence="11 14" id="KW-0832">Ubl conjugation</keyword>
<keyword evidence="9" id="KW-0677">Repeat</keyword>
<dbReference type="GO" id="GO:0030430">
    <property type="term" value="C:host cell cytoplasm"/>
    <property type="evidence" value="ECO:0007669"/>
    <property type="project" value="UniProtKB-SubCell"/>
</dbReference>
<dbReference type="InterPro" id="IPR029487">
    <property type="entry name" value="NEL_dom"/>
</dbReference>
<protein>
    <recommendedName>
        <fullName evidence="5">RING-type E3 ubiquitin transferase</fullName>
        <ecNumber evidence="5">2.3.2.27</ecNumber>
    </recommendedName>
</protein>
<evidence type="ECO:0000256" key="1">
    <source>
        <dbReference type="ARBA" id="ARBA00000900"/>
    </source>
</evidence>
<organism evidence="16">
    <name type="scientific">Salmonella bongori</name>
    <dbReference type="NCBI Taxonomy" id="54736"/>
    <lineage>
        <taxon>Bacteria</taxon>
        <taxon>Pseudomonadati</taxon>
        <taxon>Pseudomonadota</taxon>
        <taxon>Gammaproteobacteria</taxon>
        <taxon>Enterobacterales</taxon>
        <taxon>Enterobacteriaceae</taxon>
        <taxon>Salmonella</taxon>
    </lineage>
</organism>
<dbReference type="InterPro" id="IPR003591">
    <property type="entry name" value="Leu-rich_rpt_typical-subtyp"/>
</dbReference>
<dbReference type="SMART" id="SM00369">
    <property type="entry name" value="LRR_TYP"/>
    <property type="match status" value="5"/>
</dbReference>
<keyword evidence="6 14" id="KW-0964">Secreted</keyword>
<comment type="subcellular location">
    <subcellularLocation>
        <location evidence="2">Host cytoplasm</location>
    </subcellularLocation>
    <subcellularLocation>
        <location evidence="3">Secreted</location>
    </subcellularLocation>
</comment>
<dbReference type="GO" id="GO:0005576">
    <property type="term" value="C:extracellular region"/>
    <property type="evidence" value="ECO:0007669"/>
    <property type="project" value="UniProtKB-SubCell"/>
</dbReference>
<evidence type="ECO:0000256" key="14">
    <source>
        <dbReference type="PROSITE-ProRule" id="PRU01398"/>
    </source>
</evidence>
<comment type="catalytic activity">
    <reaction evidence="1">
        <text>S-ubiquitinyl-[E2 ubiquitin-conjugating enzyme]-L-cysteine + [acceptor protein]-L-lysine = [E2 ubiquitin-conjugating enzyme]-L-cysteine + N(6)-ubiquitinyl-[acceptor protein]-L-lysine.</text>
        <dbReference type="EC" id="2.3.2.27"/>
    </reaction>
</comment>
<dbReference type="Gene3D" id="3.30.2440.10">
    <property type="entry name" value="Secreted effector protein SifA"/>
    <property type="match status" value="1"/>
</dbReference>
<dbReference type="Gene3D" id="1.20.58.90">
    <property type="match status" value="1"/>
</dbReference>
<dbReference type="PANTHER" id="PTHR47114">
    <property type="match status" value="1"/>
</dbReference>
<evidence type="ECO:0000256" key="8">
    <source>
        <dbReference type="ARBA" id="ARBA00022679"/>
    </source>
</evidence>
<evidence type="ECO:0000256" key="7">
    <source>
        <dbReference type="ARBA" id="ARBA00022614"/>
    </source>
</evidence>
<dbReference type="Pfam" id="PF14496">
    <property type="entry name" value="NEL"/>
    <property type="match status" value="1"/>
</dbReference>
<dbReference type="PANTHER" id="PTHR47114:SF2">
    <property type="entry name" value="OLIGODENDROCYTE-MYELIN GLYCOPROTEIN"/>
    <property type="match status" value="1"/>
</dbReference>
<dbReference type="AlphaFoldDB" id="A0A698VSK6"/>
<keyword evidence="7" id="KW-0433">Leucine-rich repeat</keyword>
<evidence type="ECO:0000259" key="15">
    <source>
        <dbReference type="PROSITE" id="PS52053"/>
    </source>
</evidence>
<dbReference type="PROSITE" id="PS52053">
    <property type="entry name" value="NEL"/>
    <property type="match status" value="1"/>
</dbReference>
<dbReference type="FunFam" id="1.20.58.360:FF:000001">
    <property type="entry name" value="Probable E3 ubiquitin-protein ligase ipaH7.8"/>
    <property type="match status" value="1"/>
</dbReference>
<keyword evidence="12" id="KW-0843">Virulence</keyword>
<feature type="active site" description="Glycyl thioester intermediate" evidence="14">
    <location>
        <position position="702"/>
    </location>
</feature>
<dbReference type="PROSITE" id="PS51450">
    <property type="entry name" value="LRR"/>
    <property type="match status" value="2"/>
</dbReference>
<dbReference type="GO" id="GO:0016567">
    <property type="term" value="P:protein ubiquitination"/>
    <property type="evidence" value="ECO:0007669"/>
    <property type="project" value="InterPro"/>
</dbReference>
<comment type="similarity">
    <text evidence="4 14">Belongs to the LRR-containing bacterial E3 ligase family.</text>
</comment>
<dbReference type="InterPro" id="IPR001611">
    <property type="entry name" value="Leu-rich_rpt"/>
</dbReference>
<dbReference type="EC" id="2.3.2.27" evidence="5"/>
<accession>A0A698VSK6</accession>
<sequence>MTDKQKEYQASYAFPCHLMDDTMFDINSAHVSIRSINIPPQPSSTRSPEESVWGKIHLFFPTENQSAAQRCLAEICQPTEDISPEHVGSKFEYLKGLAFPAQMENIQRNREGLNQFCILDADSKEALVVTIEPEHYLIEWEGVTIMYGYAQERLYGAHAMSGATSLAQPEAYDAIWSEWQANAPPEEARNCSQAVERMRDCLATSKAVLDLSGLQLTTLPALLPEHITVLTVINNCLTRLPETLPGELQQLNASQNHLTALPTTLPARLQRLDVSHNRLTVIITLPEGIDDLNVSHNHLSQLPSSLPPGLRQLDASTNQLTLLWDTLPPTLEWLDISNNKLTYLPEAMLANFGAVVAENNPFTEQAIQQLQRLTSTPDYRGPQLYFSMSEPAASHSAAHTCEPRQHAEEYEADWSEWITSAPPEEGGNRRIAVERMRQYLENGAFNLDLSHLGLTTLPDYLPENVDFLVISRNQLSRLPETLPKNLRQLYVSYNQLTTLPERLPESLRVLNASNNQLARLPERLPESLRILDASNNHVVRLPENLPLRLLLLKIKQNRLTHLPPSFLRLPGTLRVEVQGNPLPERVIQYLQRITSADGYQGPQIEFSMAAFSTHGETRPLSLAVADWLILTQPSELERWATFAEEVNAMAFSGFLDRLGRTENTKNNPPFKKQVSTLLERVAQDEELREKIFTVAMDATESCEDRVTLAYHTMQSVVLVHDAEKGAFDNSLAELVRTGREMFRLEQLELIAQDKVKKLPLVDEIEVHLGFQNRLRETLQLETTTPKMRFFGVSGITESDIKEAEIRVKTAENSRFREWFALWNPWHKVLARIAPEAWNETIVEKCRIMDTGEFATRVSDELKSLNISDDIEAETAAGSRIMQDIDHLLFTTTTDNVLANKGQEHLLKAKWNNTEM</sequence>
<evidence type="ECO:0000256" key="3">
    <source>
        <dbReference type="ARBA" id="ARBA00004613"/>
    </source>
</evidence>
<dbReference type="SMART" id="SM00364">
    <property type="entry name" value="LRR_BAC"/>
    <property type="match status" value="12"/>
</dbReference>
<evidence type="ECO:0000256" key="4">
    <source>
        <dbReference type="ARBA" id="ARBA00009868"/>
    </source>
</evidence>
<dbReference type="Gene3D" id="1.20.1270.130">
    <property type="entry name" value="Shigella T3SS effector IpaH domain"/>
    <property type="match status" value="1"/>
</dbReference>
<dbReference type="EMBL" id="AANPBW010000005">
    <property type="protein sequence ID" value="EDP8606167.1"/>
    <property type="molecule type" value="Genomic_DNA"/>
</dbReference>
<dbReference type="Pfam" id="PF00560">
    <property type="entry name" value="LRR_1"/>
    <property type="match status" value="1"/>
</dbReference>
<evidence type="ECO:0000256" key="12">
    <source>
        <dbReference type="ARBA" id="ARBA00023026"/>
    </source>
</evidence>
<dbReference type="InterPro" id="IPR051071">
    <property type="entry name" value="LRR-bact_E3_ubiq_ligases"/>
</dbReference>
<evidence type="ECO:0000256" key="9">
    <source>
        <dbReference type="ARBA" id="ARBA00022737"/>
    </source>
</evidence>
<name>A0A698VSK6_SALBN</name>
<evidence type="ECO:0000256" key="2">
    <source>
        <dbReference type="ARBA" id="ARBA00004192"/>
    </source>
</evidence>
<dbReference type="InterPro" id="IPR032675">
    <property type="entry name" value="LRR_dom_sf"/>
</dbReference>
<evidence type="ECO:0000256" key="6">
    <source>
        <dbReference type="ARBA" id="ARBA00022525"/>
    </source>
</evidence>
<proteinExistence type="inferred from homology"/>
<reference evidence="16" key="1">
    <citation type="submission" date="2019-12" db="EMBL/GenBank/DDBJ databases">
        <authorList>
            <person name="Ashton P.M."/>
            <person name="Dallman T."/>
            <person name="Nair S."/>
            <person name="De Pinna E."/>
            <person name="Peters T."/>
            <person name="Grant K."/>
        </authorList>
    </citation>
    <scope>NUCLEOTIDE SEQUENCE</scope>
    <source>
        <strain evidence="16">267043</strain>
    </source>
</reference>
<gene>
    <name evidence="16" type="ORF">FPE52_001707</name>
</gene>
<evidence type="ECO:0000256" key="13">
    <source>
        <dbReference type="ARBA" id="ARBA00023200"/>
    </source>
</evidence>
<keyword evidence="13 14" id="KW-1035">Host cytoplasm</keyword>
<dbReference type="Gene3D" id="3.80.10.10">
    <property type="entry name" value="Ribonuclease Inhibitor"/>
    <property type="match status" value="2"/>
</dbReference>
<keyword evidence="8 14" id="KW-0808">Transferase</keyword>
<keyword evidence="10 14" id="KW-0833">Ubl conjugation pathway</keyword>
<dbReference type="SUPFAM" id="SSF52058">
    <property type="entry name" value="L domain-like"/>
    <property type="match status" value="2"/>
</dbReference>
<comment type="PTM">
    <text evidence="14">Ubiquitinated in the presence of host E1 ubiquitin-activating enzyme, E2 ubiquitin-conjugating enzyme and ubiquitin.</text>
</comment>
<dbReference type="GO" id="GO:0061630">
    <property type="term" value="F:ubiquitin protein ligase activity"/>
    <property type="evidence" value="ECO:0007669"/>
    <property type="project" value="UniProtKB-EC"/>
</dbReference>
<evidence type="ECO:0000313" key="16">
    <source>
        <dbReference type="EMBL" id="EDP8606167.1"/>
    </source>
</evidence>
<comment type="caution">
    <text evidence="16">The sequence shown here is derived from an EMBL/GenBank/DDBJ whole genome shotgun (WGS) entry which is preliminary data.</text>
</comment>
<feature type="domain" description="NEL" evidence="15">
    <location>
        <begin position="619"/>
        <end position="904"/>
    </location>
</feature>
<dbReference type="RefSeq" id="WP_141024950.1">
    <property type="nucleotide sequence ID" value="NZ_CBCSBZ010000045.1"/>
</dbReference>